<dbReference type="GO" id="GO:0046983">
    <property type="term" value="F:protein dimerization activity"/>
    <property type="evidence" value="ECO:0007669"/>
    <property type="project" value="InterPro"/>
</dbReference>
<dbReference type="Gene3D" id="4.10.280.10">
    <property type="entry name" value="Helix-loop-helix DNA-binding domain"/>
    <property type="match status" value="1"/>
</dbReference>
<evidence type="ECO:0000313" key="2">
    <source>
        <dbReference type="Proteomes" id="UP000273145"/>
    </source>
</evidence>
<sequence length="63" mass="7645">MSGTKSKYIKHRIEEERQRLGLLAKQYGLQDIRVLKQSMELDQLINQYNEVKYDYMRRKEPIA</sequence>
<dbReference type="RefSeq" id="WP_125082758.1">
    <property type="nucleotide sequence ID" value="NZ_CP034248.1"/>
</dbReference>
<gene>
    <name evidence="1" type="ORF">EIM92_11565</name>
</gene>
<dbReference type="InterPro" id="IPR037208">
    <property type="entry name" value="Spo0E-like_sf"/>
</dbReference>
<proteinExistence type="predicted"/>
<dbReference type="KEGG" id="plen:EIM92_11565"/>
<name>A0A3Q8S4W8_9BACL</name>
<accession>A0A3Q8S4W8</accession>
<keyword evidence="2" id="KW-1185">Reference proteome</keyword>
<reference evidence="1 2" key="1">
    <citation type="submission" date="2018-11" db="EMBL/GenBank/DDBJ databases">
        <title>Genome sequencing of Paenibacillus lentus DSM25539(T).</title>
        <authorList>
            <person name="Kook J.-K."/>
            <person name="Park S.-N."/>
            <person name="Lim Y.K."/>
        </authorList>
    </citation>
    <scope>NUCLEOTIDE SEQUENCE [LARGE SCALE GENOMIC DNA]</scope>
    <source>
        <strain evidence="1 2">DSM 25539</strain>
    </source>
</reference>
<dbReference type="InterPro" id="IPR018540">
    <property type="entry name" value="Spo0E-like"/>
</dbReference>
<dbReference type="EMBL" id="CP034248">
    <property type="protein sequence ID" value="AZK46711.1"/>
    <property type="molecule type" value="Genomic_DNA"/>
</dbReference>
<dbReference type="OrthoDB" id="2663884at2"/>
<protein>
    <submittedName>
        <fullName evidence="1">Aspartyl-phosphate phosphatase Spo0E family protein</fullName>
    </submittedName>
</protein>
<dbReference type="Proteomes" id="UP000273145">
    <property type="component" value="Chromosome"/>
</dbReference>
<organism evidence="1 2">
    <name type="scientific">Paenibacillus lentus</name>
    <dbReference type="NCBI Taxonomy" id="1338368"/>
    <lineage>
        <taxon>Bacteria</taxon>
        <taxon>Bacillati</taxon>
        <taxon>Bacillota</taxon>
        <taxon>Bacilli</taxon>
        <taxon>Bacillales</taxon>
        <taxon>Paenibacillaceae</taxon>
        <taxon>Paenibacillus</taxon>
    </lineage>
</organism>
<dbReference type="SUPFAM" id="SSF140500">
    <property type="entry name" value="BAS1536-like"/>
    <property type="match status" value="1"/>
</dbReference>
<dbReference type="GO" id="GO:0043937">
    <property type="term" value="P:regulation of sporulation"/>
    <property type="evidence" value="ECO:0007669"/>
    <property type="project" value="InterPro"/>
</dbReference>
<dbReference type="Pfam" id="PF09388">
    <property type="entry name" value="SpoOE-like"/>
    <property type="match status" value="1"/>
</dbReference>
<evidence type="ECO:0000313" key="1">
    <source>
        <dbReference type="EMBL" id="AZK46711.1"/>
    </source>
</evidence>
<dbReference type="InterPro" id="IPR036638">
    <property type="entry name" value="HLH_DNA-bd_sf"/>
</dbReference>
<dbReference type="AlphaFoldDB" id="A0A3Q8S4W8"/>